<dbReference type="FunFam" id="3.40.50.720:FF:000341">
    <property type="entry name" value="very-long-chain 3-oxoacyl-CoA reductase 1"/>
    <property type="match status" value="1"/>
</dbReference>
<dbReference type="CDD" id="cd05356">
    <property type="entry name" value="17beta-HSD1_like_SDR_c"/>
    <property type="match status" value="1"/>
</dbReference>
<dbReference type="Gene3D" id="3.40.50.720">
    <property type="entry name" value="NAD(P)-binding Rossmann-like Domain"/>
    <property type="match status" value="1"/>
</dbReference>
<evidence type="ECO:0000313" key="5">
    <source>
        <dbReference type="EMBL" id="KAJ8465779.1"/>
    </source>
</evidence>
<dbReference type="EMBL" id="JAQQAF010000008">
    <property type="protein sequence ID" value="KAJ8465779.1"/>
    <property type="molecule type" value="Genomic_DNA"/>
</dbReference>
<evidence type="ECO:0000256" key="3">
    <source>
        <dbReference type="RuleBase" id="RU000363"/>
    </source>
</evidence>
<dbReference type="PANTHER" id="PTHR43899:SF13">
    <property type="entry name" value="RH59310P"/>
    <property type="match status" value="1"/>
</dbReference>
<evidence type="ECO:0000256" key="1">
    <source>
        <dbReference type="ARBA" id="ARBA00006484"/>
    </source>
</evidence>
<keyword evidence="4" id="KW-0472">Membrane</keyword>
<dbReference type="AlphaFoldDB" id="A0AAV8Q2V7"/>
<name>A0AAV8Q2V7_ENSVE</name>
<dbReference type="SUPFAM" id="SSF51735">
    <property type="entry name" value="NAD(P)-binding Rossmann-fold domains"/>
    <property type="match status" value="1"/>
</dbReference>
<dbReference type="PANTHER" id="PTHR43899">
    <property type="entry name" value="RH59310P"/>
    <property type="match status" value="1"/>
</dbReference>
<keyword evidence="4" id="KW-1133">Transmembrane helix</keyword>
<dbReference type="InterPro" id="IPR051019">
    <property type="entry name" value="VLCFA-Steroid_DH"/>
</dbReference>
<organism evidence="5 6">
    <name type="scientific">Ensete ventricosum</name>
    <name type="common">Abyssinian banana</name>
    <name type="synonym">Musa ensete</name>
    <dbReference type="NCBI Taxonomy" id="4639"/>
    <lineage>
        <taxon>Eukaryota</taxon>
        <taxon>Viridiplantae</taxon>
        <taxon>Streptophyta</taxon>
        <taxon>Embryophyta</taxon>
        <taxon>Tracheophyta</taxon>
        <taxon>Spermatophyta</taxon>
        <taxon>Magnoliopsida</taxon>
        <taxon>Liliopsida</taxon>
        <taxon>Zingiberales</taxon>
        <taxon>Musaceae</taxon>
        <taxon>Ensete</taxon>
    </lineage>
</organism>
<sequence length="324" mass="36016">MAASCSFHHHLQTLPTWLLLAAAVGGLALLRLSFAVLRWTFVTFLRPGKDLRRYGSWAVVTGSTDGIGRAFALQLARRGLNLVLVGRNPDKLRDVADAVRGARDPPIRVETVVVDLAGDLVDGVARLRTAIQGLDVGILVNNAGVSYPYARFFHEVDEELMRNLIKVNVEGVTRMTQAVLPGMLERKRGAIVNIGSGAAIVIPSDPLYAVYAATKAYIDQFSRCLYVEYKGKGIDVQCQVPLYVATKMSSIRRSSFFVPSSDTYARAALRWIGYEPRCTPYWPHSLIWRLLSVIPESAIDQWRLGFCINVRKRGQLKDAKKKEN</sequence>
<evidence type="ECO:0008006" key="7">
    <source>
        <dbReference type="Google" id="ProtNLM"/>
    </source>
</evidence>
<comment type="similarity">
    <text evidence="1 3">Belongs to the short-chain dehydrogenases/reductases (SDR) family.</text>
</comment>
<reference evidence="5 6" key="1">
    <citation type="submission" date="2022-12" db="EMBL/GenBank/DDBJ databases">
        <title>Chromosome-scale assembly of the Ensete ventricosum genome.</title>
        <authorList>
            <person name="Dussert Y."/>
            <person name="Stocks J."/>
            <person name="Wendawek A."/>
            <person name="Woldeyes F."/>
            <person name="Nichols R.A."/>
            <person name="Borrell J.S."/>
        </authorList>
    </citation>
    <scope>NUCLEOTIDE SEQUENCE [LARGE SCALE GENOMIC DNA]</scope>
    <source>
        <strain evidence="6">cv. Maze</strain>
        <tissue evidence="5">Seeds</tissue>
    </source>
</reference>
<accession>A0AAV8Q2V7</accession>
<dbReference type="InterPro" id="IPR002347">
    <property type="entry name" value="SDR_fam"/>
</dbReference>
<keyword evidence="2" id="KW-0560">Oxidoreductase</keyword>
<protein>
    <recommendedName>
        <fullName evidence="7">Very-long-chain 3-oxoacyl-CoA reductase</fullName>
    </recommendedName>
</protein>
<comment type="caution">
    <text evidence="5">The sequence shown here is derived from an EMBL/GenBank/DDBJ whole genome shotgun (WGS) entry which is preliminary data.</text>
</comment>
<feature type="transmembrane region" description="Helical" evidence="4">
    <location>
        <begin position="17"/>
        <end position="45"/>
    </location>
</feature>
<gene>
    <name evidence="5" type="ORF">OPV22_028331</name>
</gene>
<dbReference type="PRINTS" id="PR00081">
    <property type="entry name" value="GDHRDH"/>
</dbReference>
<dbReference type="PIRSF" id="PIRSF000126">
    <property type="entry name" value="11-beta-HSD1"/>
    <property type="match status" value="1"/>
</dbReference>
<keyword evidence="6" id="KW-1185">Reference proteome</keyword>
<evidence type="ECO:0000256" key="4">
    <source>
        <dbReference type="SAM" id="Phobius"/>
    </source>
</evidence>
<evidence type="ECO:0000313" key="6">
    <source>
        <dbReference type="Proteomes" id="UP001222027"/>
    </source>
</evidence>
<evidence type="ECO:0000256" key="2">
    <source>
        <dbReference type="ARBA" id="ARBA00023002"/>
    </source>
</evidence>
<dbReference type="Pfam" id="PF00106">
    <property type="entry name" value="adh_short"/>
    <property type="match status" value="1"/>
</dbReference>
<keyword evidence="4" id="KW-0812">Transmembrane</keyword>
<dbReference type="GO" id="GO:0005783">
    <property type="term" value="C:endoplasmic reticulum"/>
    <property type="evidence" value="ECO:0007669"/>
    <property type="project" value="TreeGrafter"/>
</dbReference>
<dbReference type="Proteomes" id="UP001222027">
    <property type="component" value="Unassembled WGS sequence"/>
</dbReference>
<dbReference type="PRINTS" id="PR00080">
    <property type="entry name" value="SDRFAMILY"/>
</dbReference>
<dbReference type="GO" id="GO:0045703">
    <property type="term" value="F:ketoreductase activity"/>
    <property type="evidence" value="ECO:0007669"/>
    <property type="project" value="TreeGrafter"/>
</dbReference>
<proteinExistence type="inferred from homology"/>
<dbReference type="InterPro" id="IPR036291">
    <property type="entry name" value="NAD(P)-bd_dom_sf"/>
</dbReference>